<comment type="caution">
    <text evidence="2">The sequence shown here is derived from an EMBL/GenBank/DDBJ whole genome shotgun (WGS) entry which is preliminary data.</text>
</comment>
<dbReference type="EMBL" id="BLVO01000012">
    <property type="protein sequence ID" value="GFM32842.1"/>
    <property type="molecule type" value="Genomic_DNA"/>
</dbReference>
<proteinExistence type="predicted"/>
<evidence type="ECO:0000256" key="1">
    <source>
        <dbReference type="SAM" id="Phobius"/>
    </source>
</evidence>
<keyword evidence="1" id="KW-0472">Membrane</keyword>
<dbReference type="Proteomes" id="UP000503840">
    <property type="component" value="Unassembled WGS sequence"/>
</dbReference>
<organism evidence="2 3">
    <name type="scientific">Desulfovibrio subterraneus</name>
    <dbReference type="NCBI Taxonomy" id="2718620"/>
    <lineage>
        <taxon>Bacteria</taxon>
        <taxon>Pseudomonadati</taxon>
        <taxon>Thermodesulfobacteriota</taxon>
        <taxon>Desulfovibrionia</taxon>
        <taxon>Desulfovibrionales</taxon>
        <taxon>Desulfovibrionaceae</taxon>
        <taxon>Desulfovibrio</taxon>
    </lineage>
</organism>
<sequence>MITITLAIQTIIAIGLACGLAAMILRAVRPEPRLVPVRVSDCTRGRRMRSGHRPR</sequence>
<reference evidence="2 3" key="1">
    <citation type="submission" date="2020-05" db="EMBL/GenBank/DDBJ databases">
        <title>Draft genome sequence of Desulfovibrio sp. strain HN2T.</title>
        <authorList>
            <person name="Ueno A."/>
            <person name="Tamazawa S."/>
            <person name="Tamamura S."/>
            <person name="Murakami T."/>
            <person name="Kiyama T."/>
            <person name="Inomata H."/>
            <person name="Amano Y."/>
            <person name="Miyakawa K."/>
            <person name="Tamaki H."/>
            <person name="Naganuma T."/>
            <person name="Kaneko K."/>
        </authorList>
    </citation>
    <scope>NUCLEOTIDE SEQUENCE [LARGE SCALE GENOMIC DNA]</scope>
    <source>
        <strain evidence="2 3">HN2</strain>
    </source>
</reference>
<accession>A0A7J0BI05</accession>
<dbReference type="AlphaFoldDB" id="A0A7J0BI05"/>
<name>A0A7J0BI05_9BACT</name>
<gene>
    <name evidence="2" type="ORF">DSM101010T_12070</name>
</gene>
<protein>
    <submittedName>
        <fullName evidence="2">Uncharacterized protein</fullName>
    </submittedName>
</protein>
<dbReference type="RefSeq" id="WP_174404512.1">
    <property type="nucleotide sequence ID" value="NZ_BLVO01000012.1"/>
</dbReference>
<keyword evidence="3" id="KW-1185">Reference proteome</keyword>
<feature type="transmembrane region" description="Helical" evidence="1">
    <location>
        <begin position="6"/>
        <end position="28"/>
    </location>
</feature>
<keyword evidence="1" id="KW-1133">Transmembrane helix</keyword>
<evidence type="ECO:0000313" key="3">
    <source>
        <dbReference type="Proteomes" id="UP000503840"/>
    </source>
</evidence>
<keyword evidence="1" id="KW-0812">Transmembrane</keyword>
<evidence type="ECO:0000313" key="2">
    <source>
        <dbReference type="EMBL" id="GFM32842.1"/>
    </source>
</evidence>